<feature type="domain" description="Pyridoxamine 5'-phosphate oxidase N-terminal" evidence="2">
    <location>
        <begin position="24"/>
        <end position="120"/>
    </location>
</feature>
<name>A0A6J7HIC6_9ZZZZ</name>
<protein>
    <submittedName>
        <fullName evidence="3">Unannotated protein</fullName>
    </submittedName>
</protein>
<evidence type="ECO:0000259" key="2">
    <source>
        <dbReference type="Pfam" id="PF01243"/>
    </source>
</evidence>
<dbReference type="InterPro" id="IPR052019">
    <property type="entry name" value="F420H2_bilvrd_red/Heme_oxyg"/>
</dbReference>
<sequence length="168" mass="17724">MTAVVARMLRIARVWYTCSMTTATVLDALGSARYISLTTFRQDGTAVATPVWVARTGDALIVITDPTSGKAKRLRANSRVLVSPCDMRGRVKAGALSAPGTVTIQDEAQTSESVAIITRKYGLMGRILAWMNDRRARTSSGGSAGGEAGGRMGLTITFAGTEPDQAIA</sequence>
<dbReference type="Pfam" id="PF01243">
    <property type="entry name" value="PNPOx_N"/>
    <property type="match status" value="1"/>
</dbReference>
<dbReference type="AlphaFoldDB" id="A0A6J7HIC6"/>
<dbReference type="InterPro" id="IPR019965">
    <property type="entry name" value="PPOX_F420-dep_Rv2061_put"/>
</dbReference>
<dbReference type="InterPro" id="IPR011576">
    <property type="entry name" value="Pyridox_Oxase_N"/>
</dbReference>
<dbReference type="NCBIfam" id="TIGR03666">
    <property type="entry name" value="Rv2061_F420"/>
    <property type="match status" value="1"/>
</dbReference>
<accession>A0A6J7HIC6</accession>
<organism evidence="3">
    <name type="scientific">freshwater metagenome</name>
    <dbReference type="NCBI Taxonomy" id="449393"/>
    <lineage>
        <taxon>unclassified sequences</taxon>
        <taxon>metagenomes</taxon>
        <taxon>ecological metagenomes</taxon>
    </lineage>
</organism>
<dbReference type="GO" id="GO:0070967">
    <property type="term" value="F:coenzyme F420 binding"/>
    <property type="evidence" value="ECO:0007669"/>
    <property type="project" value="TreeGrafter"/>
</dbReference>
<reference evidence="3" key="1">
    <citation type="submission" date="2020-05" db="EMBL/GenBank/DDBJ databases">
        <authorList>
            <person name="Chiriac C."/>
            <person name="Salcher M."/>
            <person name="Ghai R."/>
            <person name="Kavagutti S V."/>
        </authorList>
    </citation>
    <scope>NUCLEOTIDE SEQUENCE</scope>
</reference>
<gene>
    <name evidence="3" type="ORF">UFOPK3720_00208</name>
</gene>
<dbReference type="EMBL" id="CAFBNB010000023">
    <property type="protein sequence ID" value="CAB4920747.1"/>
    <property type="molecule type" value="Genomic_DNA"/>
</dbReference>
<dbReference type="InterPro" id="IPR012349">
    <property type="entry name" value="Split_barrel_FMN-bd"/>
</dbReference>
<dbReference type="GO" id="GO:0016627">
    <property type="term" value="F:oxidoreductase activity, acting on the CH-CH group of donors"/>
    <property type="evidence" value="ECO:0007669"/>
    <property type="project" value="TreeGrafter"/>
</dbReference>
<evidence type="ECO:0000256" key="1">
    <source>
        <dbReference type="ARBA" id="ARBA00023002"/>
    </source>
</evidence>
<keyword evidence="1" id="KW-0560">Oxidoreductase</keyword>
<proteinExistence type="predicted"/>
<evidence type="ECO:0000313" key="3">
    <source>
        <dbReference type="EMBL" id="CAB4920747.1"/>
    </source>
</evidence>
<dbReference type="Gene3D" id="2.30.110.10">
    <property type="entry name" value="Electron Transport, Fmn-binding Protein, Chain A"/>
    <property type="match status" value="1"/>
</dbReference>
<dbReference type="SUPFAM" id="SSF50475">
    <property type="entry name" value="FMN-binding split barrel"/>
    <property type="match status" value="1"/>
</dbReference>
<dbReference type="PANTHER" id="PTHR35176">
    <property type="entry name" value="HEME OXYGENASE HI_0854-RELATED"/>
    <property type="match status" value="1"/>
</dbReference>
<dbReference type="GO" id="GO:0005829">
    <property type="term" value="C:cytosol"/>
    <property type="evidence" value="ECO:0007669"/>
    <property type="project" value="TreeGrafter"/>
</dbReference>
<dbReference type="PANTHER" id="PTHR35176:SF11">
    <property type="entry name" value="PYRIDOXAMINE 5'-PHOSPHATE OXIDASE FAMILY PROTEIN"/>
    <property type="match status" value="1"/>
</dbReference>